<organism evidence="1 2">
    <name type="scientific">[Ruminococcus] torques ATCC 27756</name>
    <dbReference type="NCBI Taxonomy" id="411460"/>
    <lineage>
        <taxon>Bacteria</taxon>
        <taxon>Bacillati</taxon>
        <taxon>Bacillota</taxon>
        <taxon>Clostridia</taxon>
        <taxon>Lachnospirales</taxon>
        <taxon>Lachnospiraceae</taxon>
        <taxon>Mediterraneibacter</taxon>
    </lineage>
</organism>
<name>A5KL40_9FIRM</name>
<accession>A5KL40</accession>
<protein>
    <submittedName>
        <fullName evidence="1">Uncharacterized protein</fullName>
    </submittedName>
</protein>
<evidence type="ECO:0000313" key="1">
    <source>
        <dbReference type="EMBL" id="EDK24678.1"/>
    </source>
</evidence>
<dbReference type="Proteomes" id="UP000003577">
    <property type="component" value="Unassembled WGS sequence"/>
</dbReference>
<reference evidence="1 2" key="1">
    <citation type="submission" date="2007-03" db="EMBL/GenBank/DDBJ databases">
        <authorList>
            <person name="Fulton L."/>
            <person name="Clifton S."/>
            <person name="Fulton B."/>
            <person name="Xu J."/>
            <person name="Minx P."/>
            <person name="Pepin K.H."/>
            <person name="Johnson M."/>
            <person name="Thiruvilangam P."/>
            <person name="Bhonagiri V."/>
            <person name="Nash W.E."/>
            <person name="Mardis E.R."/>
            <person name="Wilson R.K."/>
        </authorList>
    </citation>
    <scope>NUCLEOTIDE SEQUENCE [LARGE SCALE GENOMIC DNA]</scope>
    <source>
        <strain evidence="1 2">ATCC 27756</strain>
    </source>
</reference>
<sequence>MKVKSLQFGIACFKCKKADSSLHIDVTKEAFL</sequence>
<proteinExistence type="predicted"/>
<comment type="caution">
    <text evidence="1">The sequence shown here is derived from an EMBL/GenBank/DDBJ whole genome shotgun (WGS) entry which is preliminary data.</text>
</comment>
<dbReference type="AlphaFoldDB" id="A5KL40"/>
<dbReference type="EMBL" id="AAVP02000003">
    <property type="protein sequence ID" value="EDK24678.1"/>
    <property type="molecule type" value="Genomic_DNA"/>
</dbReference>
<gene>
    <name evidence="1" type="ORF">RUMTOR_00944</name>
</gene>
<evidence type="ECO:0000313" key="2">
    <source>
        <dbReference type="Proteomes" id="UP000003577"/>
    </source>
</evidence>
<dbReference type="PaxDb" id="411460-RUMTOR_00944"/>
<reference evidence="1 2" key="2">
    <citation type="submission" date="2007-04" db="EMBL/GenBank/DDBJ databases">
        <title>Draft genome sequence of Ruminococcus torques (ATCC 27756).</title>
        <authorList>
            <person name="Sudarsanam P."/>
            <person name="Ley R."/>
            <person name="Guruge J."/>
            <person name="Turnbaugh P.J."/>
            <person name="Mahowald M."/>
            <person name="Liep D."/>
            <person name="Gordon J."/>
        </authorList>
    </citation>
    <scope>NUCLEOTIDE SEQUENCE [LARGE SCALE GENOMIC DNA]</scope>
    <source>
        <strain evidence="1 2">ATCC 27756</strain>
    </source>
</reference>
<dbReference type="HOGENOM" id="CLU_3391176_0_0_9"/>